<name>A0A8T2SWR3_CERRI</name>
<feature type="transmembrane region" description="Helical" evidence="7">
    <location>
        <begin position="103"/>
        <end position="122"/>
    </location>
</feature>
<proteinExistence type="inferred from homology"/>
<feature type="transmembrane region" description="Helical" evidence="7">
    <location>
        <begin position="160"/>
        <end position="177"/>
    </location>
</feature>
<accession>A0A8T2SWR3</accession>
<protein>
    <recommendedName>
        <fullName evidence="11">Sulfite exporter TauE/SafE family protein</fullName>
    </recommendedName>
</protein>
<evidence type="ECO:0000256" key="6">
    <source>
        <dbReference type="SAM" id="MobiDB-lite"/>
    </source>
</evidence>
<comment type="similarity">
    <text evidence="2">Belongs to the 4-toluene sulfonate uptake permease (TSUP) (TC 2.A.102) family.</text>
</comment>
<feature type="transmembrane region" description="Helical" evidence="7">
    <location>
        <begin position="408"/>
        <end position="430"/>
    </location>
</feature>
<comment type="subcellular location">
    <subcellularLocation>
        <location evidence="1">Membrane</location>
        <topology evidence="1">Multi-pass membrane protein</topology>
    </subcellularLocation>
</comment>
<evidence type="ECO:0000313" key="9">
    <source>
        <dbReference type="EMBL" id="KAH7373559.1"/>
    </source>
</evidence>
<evidence type="ECO:0000256" key="1">
    <source>
        <dbReference type="ARBA" id="ARBA00004141"/>
    </source>
</evidence>
<sequence length="448" mass="48202">MTSRPVCVLYVLISLSISFSVTPVSGVAWNASRSTVVGHSYHNKYLWKVSAGEEDVGIWRIFAGFLCGAIAAALSRAGGIGGGGLYVPIFNLILGFSSKASAALSNCMIVGGTVVSVIWYSFQREETGIRPLVDHNVVLLCLPNVLLGISAGVMGNVASPAWLVTALLIVLLFYMTFRSFRNATRRWNEESSCTKPSQHLISQSNVSDDVVTDNPVEHEAGPSSPLNSIKYSFPDVSMPGTDAEDLQIPLLRPQVVNPQPLFPCFKIGMICVTWIAFLAVQIARGSSDGQEETETSITEQAGSMESNSMIFLPVYALVAGFLGGMLGLGGGMVISPLLLEMGLHPQVTAATCSYMVFFSGSLSVIQFWLLGQIRLVYALVSASLALVFSVIGLSIIQTVIARYGRFSLIVFSVSTVMGISAVLMTFFGMWEVIIQIEQHAYMGFNSPC</sequence>
<keyword evidence="10" id="KW-1185">Reference proteome</keyword>
<evidence type="ECO:0000256" key="3">
    <source>
        <dbReference type="ARBA" id="ARBA00022692"/>
    </source>
</evidence>
<dbReference type="InterPro" id="IPR002781">
    <property type="entry name" value="TM_pro_TauE-like"/>
</dbReference>
<evidence type="ECO:0000256" key="5">
    <source>
        <dbReference type="ARBA" id="ARBA00023136"/>
    </source>
</evidence>
<dbReference type="GO" id="GO:0031464">
    <property type="term" value="C:Cul4A-RING E3 ubiquitin ligase complex"/>
    <property type="evidence" value="ECO:0007669"/>
    <property type="project" value="TreeGrafter"/>
</dbReference>
<dbReference type="EMBL" id="CM035422">
    <property type="protein sequence ID" value="KAH7373559.1"/>
    <property type="molecule type" value="Genomic_DNA"/>
</dbReference>
<feature type="chain" id="PRO_5035714088" description="Sulfite exporter TauE/SafE family protein" evidence="8">
    <location>
        <begin position="27"/>
        <end position="448"/>
    </location>
</feature>
<keyword evidence="3 7" id="KW-0812">Transmembrane</keyword>
<dbReference type="GO" id="GO:0016567">
    <property type="term" value="P:protein ubiquitination"/>
    <property type="evidence" value="ECO:0007669"/>
    <property type="project" value="TreeGrafter"/>
</dbReference>
<gene>
    <name evidence="9" type="ORF">KP509_17G062400</name>
</gene>
<feature type="transmembrane region" description="Helical" evidence="7">
    <location>
        <begin position="57"/>
        <end position="74"/>
    </location>
</feature>
<dbReference type="Pfam" id="PF01925">
    <property type="entry name" value="TauE"/>
    <property type="match status" value="2"/>
</dbReference>
<comment type="caution">
    <text evidence="9">The sequence shown here is derived from an EMBL/GenBank/DDBJ whole genome shotgun (WGS) entry which is preliminary data.</text>
</comment>
<evidence type="ECO:0008006" key="11">
    <source>
        <dbReference type="Google" id="ProtNLM"/>
    </source>
</evidence>
<feature type="transmembrane region" description="Helical" evidence="7">
    <location>
        <begin position="314"/>
        <end position="339"/>
    </location>
</feature>
<keyword evidence="5 7" id="KW-0472">Membrane</keyword>
<dbReference type="Proteomes" id="UP000825935">
    <property type="component" value="Chromosome 17"/>
</dbReference>
<feature type="transmembrane region" description="Helical" evidence="7">
    <location>
        <begin position="134"/>
        <end position="154"/>
    </location>
</feature>
<keyword evidence="4 7" id="KW-1133">Transmembrane helix</keyword>
<evidence type="ECO:0000256" key="4">
    <source>
        <dbReference type="ARBA" id="ARBA00022989"/>
    </source>
</evidence>
<evidence type="ECO:0000256" key="7">
    <source>
        <dbReference type="SAM" id="Phobius"/>
    </source>
</evidence>
<feature type="compositionally biased region" description="Polar residues" evidence="6">
    <location>
        <begin position="194"/>
        <end position="207"/>
    </location>
</feature>
<dbReference type="OrthoDB" id="434519at2759"/>
<evidence type="ECO:0000256" key="2">
    <source>
        <dbReference type="ARBA" id="ARBA00009142"/>
    </source>
</evidence>
<dbReference type="AlphaFoldDB" id="A0A8T2SWR3"/>
<feature type="transmembrane region" description="Helical" evidence="7">
    <location>
        <begin position="79"/>
        <end position="97"/>
    </location>
</feature>
<organism evidence="9 10">
    <name type="scientific">Ceratopteris richardii</name>
    <name type="common">Triangle waterfern</name>
    <dbReference type="NCBI Taxonomy" id="49495"/>
    <lineage>
        <taxon>Eukaryota</taxon>
        <taxon>Viridiplantae</taxon>
        <taxon>Streptophyta</taxon>
        <taxon>Embryophyta</taxon>
        <taxon>Tracheophyta</taxon>
        <taxon>Polypodiopsida</taxon>
        <taxon>Polypodiidae</taxon>
        <taxon>Polypodiales</taxon>
        <taxon>Pteridineae</taxon>
        <taxon>Pteridaceae</taxon>
        <taxon>Parkerioideae</taxon>
        <taxon>Ceratopteris</taxon>
    </lineage>
</organism>
<keyword evidence="8" id="KW-0732">Signal</keyword>
<feature type="signal peptide" evidence="8">
    <location>
        <begin position="1"/>
        <end position="26"/>
    </location>
</feature>
<feature type="transmembrane region" description="Helical" evidence="7">
    <location>
        <begin position="351"/>
        <end position="369"/>
    </location>
</feature>
<dbReference type="PANTHER" id="PTHR14255:SF3">
    <property type="entry name" value="SULFITE EXPORTER TAUE_SAFE FAMILY PROTEIN 5-RELATED"/>
    <property type="match status" value="1"/>
</dbReference>
<feature type="region of interest" description="Disordered" evidence="6">
    <location>
        <begin position="194"/>
        <end position="227"/>
    </location>
</feature>
<evidence type="ECO:0000313" key="10">
    <source>
        <dbReference type="Proteomes" id="UP000825935"/>
    </source>
</evidence>
<dbReference type="GO" id="GO:0016020">
    <property type="term" value="C:membrane"/>
    <property type="evidence" value="ECO:0007669"/>
    <property type="project" value="UniProtKB-SubCell"/>
</dbReference>
<evidence type="ECO:0000256" key="8">
    <source>
        <dbReference type="SAM" id="SignalP"/>
    </source>
</evidence>
<dbReference type="PANTHER" id="PTHR14255">
    <property type="entry name" value="CEREBLON"/>
    <property type="match status" value="1"/>
</dbReference>
<reference evidence="9" key="1">
    <citation type="submission" date="2021-08" db="EMBL/GenBank/DDBJ databases">
        <title>WGS assembly of Ceratopteris richardii.</title>
        <authorList>
            <person name="Marchant D.B."/>
            <person name="Chen G."/>
            <person name="Jenkins J."/>
            <person name="Shu S."/>
            <person name="Leebens-Mack J."/>
            <person name="Grimwood J."/>
            <person name="Schmutz J."/>
            <person name="Soltis P."/>
            <person name="Soltis D."/>
            <person name="Chen Z.-H."/>
        </authorList>
    </citation>
    <scope>NUCLEOTIDE SEQUENCE</scope>
    <source>
        <strain evidence="9">Whitten #5841</strain>
        <tissue evidence="9">Leaf</tissue>
    </source>
</reference>
<feature type="transmembrane region" description="Helical" evidence="7">
    <location>
        <begin position="375"/>
        <end position="396"/>
    </location>
</feature>